<evidence type="ECO:0000256" key="2">
    <source>
        <dbReference type="ARBA" id="ARBA00023043"/>
    </source>
</evidence>
<dbReference type="InterPro" id="IPR002110">
    <property type="entry name" value="Ankyrin_rpt"/>
</dbReference>
<keyword evidence="2 3" id="KW-0040">ANK repeat</keyword>
<comment type="caution">
    <text evidence="5">The sequence shown here is derived from an EMBL/GenBank/DDBJ whole genome shotgun (WGS) entry which is preliminary data.</text>
</comment>
<name>A0ABR4J5N7_9EURO</name>
<dbReference type="PROSITE" id="PS50297">
    <property type="entry name" value="ANK_REP_REGION"/>
    <property type="match status" value="2"/>
</dbReference>
<protein>
    <submittedName>
        <fullName evidence="5">Ankyrin repeat-containing domain protein</fullName>
    </submittedName>
</protein>
<dbReference type="PROSITE" id="PS50088">
    <property type="entry name" value="ANK_REPEAT"/>
    <property type="match status" value="2"/>
</dbReference>
<evidence type="ECO:0000313" key="5">
    <source>
        <dbReference type="EMBL" id="KAL2834372.1"/>
    </source>
</evidence>
<dbReference type="PANTHER" id="PTHR24198:SF165">
    <property type="entry name" value="ANKYRIN REPEAT-CONTAINING PROTEIN-RELATED"/>
    <property type="match status" value="1"/>
</dbReference>
<accession>A0ABR4J5N7</accession>
<dbReference type="EMBL" id="JBFXLS010000002">
    <property type="protein sequence ID" value="KAL2834372.1"/>
    <property type="molecule type" value="Genomic_DNA"/>
</dbReference>
<keyword evidence="6" id="KW-1185">Reference proteome</keyword>
<sequence>MSVLFIPTEILLQIATQITCIHTLHALALGNHRFHALFDPILYQQDARDGLLTAIRWASEHGKIKLIKKSLSHGARIPPHQTYPTFSEGKSRLVHGRMSSYYFEDYPSHPLCVAVENRHADIVHLLVALGGSIDMRNSQWQPLLSLAVIHGHPDMVRTLLHLGAPQDRDQYFNRNSPIQIAAFRGDEEIVRILLQHHNRNSNNNSSPHPNRPTAQQMQSALECALLQHHLHLVAPLLHSDPGVNLEFYFDFPQPYPRCTPLIWAVEEGQLELAQLLLRNGVDPNRPYGWDKPPLLRAVAKGHEDMIRLLTPITHRIQVTRALSLSIMHIPHPDELSAQILLENGAKPEFEKGDEAALTQHHSNQCLLGWTVELVPPLICAVSRGCISLVRLLVEHGADVNVGYDGRSLDDVPDWDEGGPLLLAMKMGNNEDIVRFLRGRGADEEAGKVRGRRAAELAEQFVGWSYTRPGAG</sequence>
<proteinExistence type="predicted"/>
<reference evidence="5 6" key="1">
    <citation type="submission" date="2024-07" db="EMBL/GenBank/DDBJ databases">
        <title>Section-level genome sequencing and comparative genomics of Aspergillus sections Usti and Cavernicolus.</title>
        <authorList>
            <consortium name="Lawrence Berkeley National Laboratory"/>
            <person name="Nybo J.L."/>
            <person name="Vesth T.C."/>
            <person name="Theobald S."/>
            <person name="Frisvad J.C."/>
            <person name="Larsen T.O."/>
            <person name="Kjaerboelling I."/>
            <person name="Rothschild-Mancinelli K."/>
            <person name="Lyhne E.K."/>
            <person name="Kogle M.E."/>
            <person name="Barry K."/>
            <person name="Clum A."/>
            <person name="Na H."/>
            <person name="Ledsgaard L."/>
            <person name="Lin J."/>
            <person name="Lipzen A."/>
            <person name="Kuo A."/>
            <person name="Riley R."/>
            <person name="Mondo S."/>
            <person name="LaButti K."/>
            <person name="Haridas S."/>
            <person name="Pangalinan J."/>
            <person name="Salamov A.A."/>
            <person name="Simmons B.A."/>
            <person name="Magnuson J.K."/>
            <person name="Chen J."/>
            <person name="Drula E."/>
            <person name="Henrissat B."/>
            <person name="Wiebenga A."/>
            <person name="Lubbers R.J."/>
            <person name="Gomes A.C."/>
            <person name="Makela M.R."/>
            <person name="Stajich J."/>
            <person name="Grigoriev I.V."/>
            <person name="Mortensen U.H."/>
            <person name="De vries R.P."/>
            <person name="Baker S.E."/>
            <person name="Andersen M.R."/>
        </authorList>
    </citation>
    <scope>NUCLEOTIDE SEQUENCE [LARGE SCALE GENOMIC DNA]</scope>
    <source>
        <strain evidence="5 6">CBS 600.67</strain>
    </source>
</reference>
<evidence type="ECO:0000256" key="3">
    <source>
        <dbReference type="PROSITE-ProRule" id="PRU00023"/>
    </source>
</evidence>
<feature type="repeat" description="ANK" evidence="3">
    <location>
        <begin position="372"/>
        <end position="404"/>
    </location>
</feature>
<feature type="repeat" description="ANK" evidence="3">
    <location>
        <begin position="256"/>
        <end position="284"/>
    </location>
</feature>
<dbReference type="Proteomes" id="UP001610335">
    <property type="component" value="Unassembled WGS sequence"/>
</dbReference>
<organism evidence="5 6">
    <name type="scientific">Aspergillus cavernicola</name>
    <dbReference type="NCBI Taxonomy" id="176166"/>
    <lineage>
        <taxon>Eukaryota</taxon>
        <taxon>Fungi</taxon>
        <taxon>Dikarya</taxon>
        <taxon>Ascomycota</taxon>
        <taxon>Pezizomycotina</taxon>
        <taxon>Eurotiomycetes</taxon>
        <taxon>Eurotiomycetidae</taxon>
        <taxon>Eurotiales</taxon>
        <taxon>Aspergillaceae</taxon>
        <taxon>Aspergillus</taxon>
        <taxon>Aspergillus subgen. Nidulantes</taxon>
    </lineage>
</organism>
<dbReference type="Pfam" id="PF13637">
    <property type="entry name" value="Ank_4"/>
    <property type="match status" value="1"/>
</dbReference>
<dbReference type="Pfam" id="PF12796">
    <property type="entry name" value="Ank_2"/>
    <property type="match status" value="1"/>
</dbReference>
<dbReference type="SMART" id="SM00248">
    <property type="entry name" value="ANK"/>
    <property type="match status" value="9"/>
</dbReference>
<dbReference type="SUPFAM" id="SSF48403">
    <property type="entry name" value="Ankyrin repeat"/>
    <property type="match status" value="2"/>
</dbReference>
<dbReference type="PANTHER" id="PTHR24198">
    <property type="entry name" value="ANKYRIN REPEAT AND PROTEIN KINASE DOMAIN-CONTAINING PROTEIN"/>
    <property type="match status" value="1"/>
</dbReference>
<dbReference type="Pfam" id="PF00023">
    <property type="entry name" value="Ank"/>
    <property type="match status" value="2"/>
</dbReference>
<evidence type="ECO:0000256" key="4">
    <source>
        <dbReference type="SAM" id="MobiDB-lite"/>
    </source>
</evidence>
<evidence type="ECO:0000256" key="1">
    <source>
        <dbReference type="ARBA" id="ARBA00022737"/>
    </source>
</evidence>
<dbReference type="Gene3D" id="1.25.40.20">
    <property type="entry name" value="Ankyrin repeat-containing domain"/>
    <property type="match status" value="1"/>
</dbReference>
<gene>
    <name evidence="5" type="ORF">BDW59DRAFT_156305</name>
</gene>
<keyword evidence="1" id="KW-0677">Repeat</keyword>
<dbReference type="InterPro" id="IPR036770">
    <property type="entry name" value="Ankyrin_rpt-contain_sf"/>
</dbReference>
<feature type="compositionally biased region" description="Low complexity" evidence="4">
    <location>
        <begin position="200"/>
        <end position="212"/>
    </location>
</feature>
<evidence type="ECO:0000313" key="6">
    <source>
        <dbReference type="Proteomes" id="UP001610335"/>
    </source>
</evidence>
<feature type="region of interest" description="Disordered" evidence="4">
    <location>
        <begin position="198"/>
        <end position="218"/>
    </location>
</feature>